<reference evidence="2" key="1">
    <citation type="journal article" date="2021" name="Genome Biol. Evol.">
        <title>A High-Quality Reference Genome for a Parasitic Bivalve with Doubly Uniparental Inheritance (Bivalvia: Unionida).</title>
        <authorList>
            <person name="Smith C.H."/>
        </authorList>
    </citation>
    <scope>NUCLEOTIDE SEQUENCE</scope>
    <source>
        <strain evidence="2">CHS0354</strain>
    </source>
</reference>
<gene>
    <name evidence="2" type="ORF">CHS0354_004835</name>
</gene>
<proteinExistence type="predicted"/>
<sequence length="128" mass="14403">MVFLDVNRFHFSLCVTCAIQNLRLNRSQQLKDMLANDRHSVVNEFLAISDAASIGAVDTSAFDVQRPHRSLTSEDVVVGRNAIFQHTIGYSWRPVLMVEEETEKSPERTTDPREATGKLSHISTLTES</sequence>
<name>A0AAE0VRJ4_9BIVA</name>
<protein>
    <submittedName>
        <fullName evidence="2">Uncharacterized protein</fullName>
    </submittedName>
</protein>
<accession>A0AAE0VRJ4</accession>
<keyword evidence="3" id="KW-1185">Reference proteome</keyword>
<dbReference type="EMBL" id="JAEAOA010000355">
    <property type="protein sequence ID" value="KAK3587549.1"/>
    <property type="molecule type" value="Genomic_DNA"/>
</dbReference>
<evidence type="ECO:0000256" key="1">
    <source>
        <dbReference type="SAM" id="MobiDB-lite"/>
    </source>
</evidence>
<evidence type="ECO:0000313" key="3">
    <source>
        <dbReference type="Proteomes" id="UP001195483"/>
    </source>
</evidence>
<organism evidence="2 3">
    <name type="scientific">Potamilus streckersoni</name>
    <dbReference type="NCBI Taxonomy" id="2493646"/>
    <lineage>
        <taxon>Eukaryota</taxon>
        <taxon>Metazoa</taxon>
        <taxon>Spiralia</taxon>
        <taxon>Lophotrochozoa</taxon>
        <taxon>Mollusca</taxon>
        <taxon>Bivalvia</taxon>
        <taxon>Autobranchia</taxon>
        <taxon>Heteroconchia</taxon>
        <taxon>Palaeoheterodonta</taxon>
        <taxon>Unionida</taxon>
        <taxon>Unionoidea</taxon>
        <taxon>Unionidae</taxon>
        <taxon>Ambleminae</taxon>
        <taxon>Lampsilini</taxon>
        <taxon>Potamilus</taxon>
    </lineage>
</organism>
<feature type="region of interest" description="Disordered" evidence="1">
    <location>
        <begin position="101"/>
        <end position="128"/>
    </location>
</feature>
<evidence type="ECO:0000313" key="2">
    <source>
        <dbReference type="EMBL" id="KAK3587549.1"/>
    </source>
</evidence>
<reference evidence="2" key="3">
    <citation type="submission" date="2023-05" db="EMBL/GenBank/DDBJ databases">
        <authorList>
            <person name="Smith C.H."/>
        </authorList>
    </citation>
    <scope>NUCLEOTIDE SEQUENCE</scope>
    <source>
        <strain evidence="2">CHS0354</strain>
        <tissue evidence="2">Mantle</tissue>
    </source>
</reference>
<reference evidence="2" key="2">
    <citation type="journal article" date="2021" name="Genome Biol. Evol.">
        <title>Developing a high-quality reference genome for a parasitic bivalve with doubly uniparental inheritance (Bivalvia: Unionida).</title>
        <authorList>
            <person name="Smith C.H."/>
        </authorList>
    </citation>
    <scope>NUCLEOTIDE SEQUENCE</scope>
    <source>
        <strain evidence="2">CHS0354</strain>
        <tissue evidence="2">Mantle</tissue>
    </source>
</reference>
<dbReference type="AlphaFoldDB" id="A0AAE0VRJ4"/>
<feature type="compositionally biased region" description="Basic and acidic residues" evidence="1">
    <location>
        <begin position="103"/>
        <end position="116"/>
    </location>
</feature>
<dbReference type="Proteomes" id="UP001195483">
    <property type="component" value="Unassembled WGS sequence"/>
</dbReference>
<comment type="caution">
    <text evidence="2">The sequence shown here is derived from an EMBL/GenBank/DDBJ whole genome shotgun (WGS) entry which is preliminary data.</text>
</comment>